<protein>
    <submittedName>
        <fullName evidence="1">HEXXH motif-containing protein</fullName>
    </submittedName>
</protein>
<reference evidence="1 2" key="1">
    <citation type="submission" date="2018-08" db="EMBL/GenBank/DDBJ databases">
        <title>Sequencing the genomes of 1000 actinobacteria strains.</title>
        <authorList>
            <person name="Klenk H.-P."/>
        </authorList>
    </citation>
    <scope>NUCLEOTIDE SEQUENCE [LARGE SCALE GENOMIC DNA]</scope>
    <source>
        <strain evidence="1 2">DSM 44099</strain>
    </source>
</reference>
<dbReference type="EMBL" id="QUMQ01000001">
    <property type="protein sequence ID" value="REF98773.1"/>
    <property type="molecule type" value="Genomic_DNA"/>
</dbReference>
<proteinExistence type="predicted"/>
<sequence>MTSTAVIELEQSLFDGLAAGGGGAAAIDALRAAQVNKHLQLIGFLLERWPGPASERDAVVEALDRARRSDPARFAEVIGKPLVGGWAAIAVRAALQGRPQWTDAAQLAALAMVAGAATGVDGEATIPVRDGHASVPGLGVALIDAYRAVLRVRDGRLKVHSDGVEVSARAEHEDARWLPVRRLTAADFALELDDVDPYRHGHHVPPALRLPSAEVATWQTLFAEAWDLLGRHLPEREVELRAGLRTLVPLVEDGLSARSATIRHAFGVFGLTRPPSAAEFAVTLVHEFQHSKLSAMLDLMPMSDASDKTRYFAPWRVDPRPLAGLLQGVYAFVGVADTWRALREVDALTDEAQRQFATARMQVHTGLTSIEQSPGLTPAGRALVGQLRLRTDSLLAEPVPPAIAHAAEEANARIRRQWTERNGADLN</sequence>
<dbReference type="InterPro" id="IPR026337">
    <property type="entry name" value="AKG_HExxH"/>
</dbReference>
<dbReference type="NCBIfam" id="TIGR04267">
    <property type="entry name" value="mod_HExxH"/>
    <property type="match status" value="1"/>
</dbReference>
<dbReference type="RefSeq" id="WP_116070017.1">
    <property type="nucleotide sequence ID" value="NZ_BONB01000024.1"/>
</dbReference>
<gene>
    <name evidence="1" type="ORF">DFJ67_4792</name>
</gene>
<dbReference type="OrthoDB" id="796761at2"/>
<keyword evidence="2" id="KW-1185">Reference proteome</keyword>
<name>A0A3D9ZS14_9ACTN</name>
<comment type="caution">
    <text evidence="1">The sequence shown here is derived from an EMBL/GenBank/DDBJ whole genome shotgun (WGS) entry which is preliminary data.</text>
</comment>
<dbReference type="AlphaFoldDB" id="A0A3D9ZS14"/>
<organism evidence="1 2">
    <name type="scientific">Asanoa ferruginea</name>
    <dbReference type="NCBI Taxonomy" id="53367"/>
    <lineage>
        <taxon>Bacteria</taxon>
        <taxon>Bacillati</taxon>
        <taxon>Actinomycetota</taxon>
        <taxon>Actinomycetes</taxon>
        <taxon>Micromonosporales</taxon>
        <taxon>Micromonosporaceae</taxon>
        <taxon>Asanoa</taxon>
    </lineage>
</organism>
<accession>A0A3D9ZS14</accession>
<evidence type="ECO:0000313" key="1">
    <source>
        <dbReference type="EMBL" id="REF98773.1"/>
    </source>
</evidence>
<dbReference type="Proteomes" id="UP000256913">
    <property type="component" value="Unassembled WGS sequence"/>
</dbReference>
<evidence type="ECO:0000313" key="2">
    <source>
        <dbReference type="Proteomes" id="UP000256913"/>
    </source>
</evidence>